<proteinExistence type="predicted"/>
<feature type="region of interest" description="Disordered" evidence="2">
    <location>
        <begin position="1"/>
        <end position="208"/>
    </location>
</feature>
<dbReference type="GeneID" id="77731664"/>
<evidence type="ECO:0000256" key="1">
    <source>
        <dbReference type="SAM" id="Coils"/>
    </source>
</evidence>
<feature type="region of interest" description="Disordered" evidence="2">
    <location>
        <begin position="229"/>
        <end position="377"/>
    </location>
</feature>
<accession>A0AA38HC37</accession>
<feature type="compositionally biased region" description="Basic and acidic residues" evidence="2">
    <location>
        <begin position="356"/>
        <end position="377"/>
    </location>
</feature>
<feature type="region of interest" description="Disordered" evidence="2">
    <location>
        <begin position="693"/>
        <end position="720"/>
    </location>
</feature>
<evidence type="ECO:0000313" key="3">
    <source>
        <dbReference type="EMBL" id="KAI9637580.1"/>
    </source>
</evidence>
<feature type="compositionally biased region" description="Polar residues" evidence="2">
    <location>
        <begin position="274"/>
        <end position="296"/>
    </location>
</feature>
<gene>
    <name evidence="3" type="ORF">MKK02DRAFT_43506</name>
</gene>
<keyword evidence="4" id="KW-1185">Reference proteome</keyword>
<reference evidence="3" key="1">
    <citation type="journal article" date="2022" name="G3 (Bethesda)">
        <title>High quality genome of the basidiomycete yeast Dioszegia hungarica PDD-24b-2 isolated from cloud water.</title>
        <authorList>
            <person name="Jarrige D."/>
            <person name="Haridas S."/>
            <person name="Bleykasten-Grosshans C."/>
            <person name="Joly M."/>
            <person name="Nadalig T."/>
            <person name="Sancelme M."/>
            <person name="Vuilleumier S."/>
            <person name="Grigoriev I.V."/>
            <person name="Amato P."/>
            <person name="Bringel F."/>
        </authorList>
    </citation>
    <scope>NUCLEOTIDE SEQUENCE</scope>
    <source>
        <strain evidence="3">PDD-24b-2</strain>
    </source>
</reference>
<protein>
    <submittedName>
        <fullName evidence="3">Uncharacterized protein</fullName>
    </submittedName>
</protein>
<feature type="region of interest" description="Disordered" evidence="2">
    <location>
        <begin position="1343"/>
        <end position="1379"/>
    </location>
</feature>
<dbReference type="Proteomes" id="UP001164286">
    <property type="component" value="Unassembled WGS sequence"/>
</dbReference>
<keyword evidence="1" id="KW-0175">Coiled coil</keyword>
<feature type="region of interest" description="Disordered" evidence="2">
    <location>
        <begin position="843"/>
        <end position="879"/>
    </location>
</feature>
<feature type="compositionally biased region" description="Low complexity" evidence="2">
    <location>
        <begin position="317"/>
        <end position="335"/>
    </location>
</feature>
<evidence type="ECO:0000313" key="4">
    <source>
        <dbReference type="Proteomes" id="UP001164286"/>
    </source>
</evidence>
<feature type="compositionally biased region" description="Low complexity" evidence="2">
    <location>
        <begin position="865"/>
        <end position="874"/>
    </location>
</feature>
<dbReference type="PANTHER" id="PTHR24216">
    <property type="entry name" value="PAXILLIN-RELATED"/>
    <property type="match status" value="1"/>
</dbReference>
<organism evidence="3 4">
    <name type="scientific">Dioszegia hungarica</name>
    <dbReference type="NCBI Taxonomy" id="4972"/>
    <lineage>
        <taxon>Eukaryota</taxon>
        <taxon>Fungi</taxon>
        <taxon>Dikarya</taxon>
        <taxon>Basidiomycota</taxon>
        <taxon>Agaricomycotina</taxon>
        <taxon>Tremellomycetes</taxon>
        <taxon>Tremellales</taxon>
        <taxon>Bulleribasidiaceae</taxon>
        <taxon>Dioszegia</taxon>
    </lineage>
</organism>
<sequence length="1379" mass="147634">MTPRPPLSSRTTAFSEASHATSLFSSHRSGQTTAMTSPDLDLSTPKKGWLHGSGVGKMDNMLTVMETDERSSRRTTMAVENYSGASNDGSRRPSASIGRGPSVKDRANAWENTSQAGPGPSSTSSKSTSPVRAKRALPDPNFQPSPAGSSRSGTAPLRVAKRPSPAPSTLTPTSVSPNPPRRIPIPATAPQQRTGVFYSEPDTMTTLSVPRSAELKRGTGSAKRMIQQWENLPPDGSPTRRRLPSTGLALQPSKRVYSRDYLDAKPLPVPSATPLPSSNYYSAAKTYTPQQMTTPTRLHRPSPLQHLQTPSQTAYRSTSPTSPSQYSLSTSPSSGKGRGKSPLKDMLNKFGGGVRDVGRKMAGKSKEKFGKSKESLGGSSREDLHFWEEARNERLGTNGLPGGIVFNDRMGDQEMSARKDDVQVIRSSSVVYLVPTPCSSLSPWGSWLTSFATLSSDHLRITYCPVFPSNQSGRSTPRRVISGAHPSAPAFPSVPFNAIPLPAAGQEPDVEMNMKDCVEVRSLRREEIKGRGIPPAPEGIGTEVLEMVWNDGGRRYIGVEGVSGRLGWVSAIWDVLLACQSSNPSNLPPPSPTASSMKITTARKPPLSISPHGSFAYPPHEPPPELLAFRNRIASAEKQAYSPDPPKTTAPPVQKVGDAWVAASVIAPRDESVDMDRAPSAENLRDSVQRMFGQPPPDLPINPPTHPVDPGLPSGREEEADPMERVKQWQQPEPTTQHLSIFRLAGGTIPATEIGEPARKTDTLLSFDPNDLNPSRSASQVRRQTTIGGGVEGLRRRYEPQLGLAGIEEGSDSQATGATKPPTHISHVTFPKPAMGGLRIGAYQPLSPHPEGTEGGSALDDSRRSTTSGTDSATLRTPHTIQESITTVQSSVDQTVLAKLDDHSTEHTQLGQQLSGVQDDLQKVIGTLTSLVAGAGLERDSAKGMEGKLDTVALDVKAIENALNLNSLSMRLPPSLTAGQDEEQTMDGKMPEMHRKLDAIAKLCEDLLARPGVGGGAVLAVAGSGGDLAKSAERMTPPPAASVAMGRKGSLGITVDANEEKEAGEEVAAIMTDLTGNSSKASPRVGGIQVLHSVSKPPSPTGMAVDANKEPELPEDTRKQVGEVLTLVRDLKDARALQTQQTTDIARYLSELNAWLEKFVVNSTKELTGLNTRLTSLVGPDAPQGTDDSGAPHPPIGLPDLVADMHAMVSEQKRRAESEGMVGQRLDALLQMMGEEKDRHAGQQNTVEQVIGLLDRQRQDNEILLRALATDLTSEIRGERIRFVEAMQQATSVNVNLHVEEFKKLLGTEVAKSMQELGQMREEKKALEQNISDLFALKAKHGIMNTRSNSKKGGGPPTPASPGSALGRGLPAPPAGRPR</sequence>
<feature type="compositionally biased region" description="Low complexity" evidence="2">
    <location>
        <begin position="117"/>
        <end position="130"/>
    </location>
</feature>
<feature type="compositionally biased region" description="Low complexity" evidence="2">
    <location>
        <begin position="167"/>
        <end position="176"/>
    </location>
</feature>
<feature type="compositionally biased region" description="Polar residues" evidence="2">
    <location>
        <begin position="8"/>
        <end position="36"/>
    </location>
</feature>
<feature type="coiled-coil region" evidence="1">
    <location>
        <begin position="1310"/>
        <end position="1337"/>
    </location>
</feature>
<feature type="compositionally biased region" description="Pro residues" evidence="2">
    <location>
        <begin position="694"/>
        <end position="707"/>
    </location>
</feature>
<feature type="compositionally biased region" description="Polar residues" evidence="2">
    <location>
        <begin position="305"/>
        <end position="316"/>
    </location>
</feature>
<name>A0AA38HC37_9TREE</name>
<dbReference type="PANTHER" id="PTHR24216:SF65">
    <property type="entry name" value="PAXILLIN-LIKE PROTEIN 1"/>
    <property type="match status" value="1"/>
</dbReference>
<feature type="compositionally biased region" description="Polar residues" evidence="2">
    <location>
        <begin position="142"/>
        <end position="153"/>
    </location>
</feature>
<dbReference type="RefSeq" id="XP_052947357.1">
    <property type="nucleotide sequence ID" value="XM_053092459.1"/>
</dbReference>
<comment type="caution">
    <text evidence="3">The sequence shown here is derived from an EMBL/GenBank/DDBJ whole genome shotgun (WGS) entry which is preliminary data.</text>
</comment>
<dbReference type="EMBL" id="JAKWFO010000004">
    <property type="protein sequence ID" value="KAI9637580.1"/>
    <property type="molecule type" value="Genomic_DNA"/>
</dbReference>
<feature type="compositionally biased region" description="Low complexity" evidence="2">
    <location>
        <begin position="1361"/>
        <end position="1370"/>
    </location>
</feature>
<evidence type="ECO:0000256" key="2">
    <source>
        <dbReference type="SAM" id="MobiDB-lite"/>
    </source>
</evidence>